<dbReference type="GO" id="GO:0004401">
    <property type="term" value="F:histidinol-phosphatase activity"/>
    <property type="evidence" value="ECO:0007669"/>
    <property type="project" value="UniProtKB-UniRule"/>
</dbReference>
<comment type="pathway">
    <text evidence="1 8">Amino-acid biosynthesis; L-histidine biosynthesis; L-histidine from 5-phospho-alpha-D-ribose 1-diphosphate: step 8/9.</text>
</comment>
<reference evidence="10 11" key="2">
    <citation type="journal article" date="2011" name="J. Bacteriol.">
        <title>Complete Genome Sequence of the Haloalkaliphilic, Hydrogen Producing Halanaerobium hydrogenoformans.</title>
        <authorList>
            <person name="Brown S.D."/>
            <person name="Begemann M.B."/>
            <person name="Mormile M.R."/>
            <person name="Wall J.D."/>
            <person name="Han C.S."/>
            <person name="Goodwin L.A."/>
            <person name="Pitluck S."/>
            <person name="Land M.L."/>
            <person name="Hauser L.J."/>
            <person name="Elias D.A."/>
        </authorList>
    </citation>
    <scope>NUCLEOTIDE SEQUENCE [LARGE SCALE GENOMIC DNA]</scope>
    <source>
        <strain evidence="11">sapolanicus</strain>
    </source>
</reference>
<dbReference type="OrthoDB" id="9775255at2"/>
<protein>
    <recommendedName>
        <fullName evidence="3 8">Histidinol-phosphatase</fullName>
        <shortName evidence="8">HolPase</shortName>
        <ecNumber evidence="3 8">3.1.3.15</ecNumber>
    </recommendedName>
</protein>
<dbReference type="HOGENOM" id="CLU_054611_3_0_9"/>
<dbReference type="STRING" id="656519.Halsa_2272"/>
<dbReference type="PANTHER" id="PTHR21039:SF0">
    <property type="entry name" value="HISTIDINOL-PHOSPHATASE"/>
    <property type="match status" value="1"/>
</dbReference>
<evidence type="ECO:0000313" key="11">
    <source>
        <dbReference type="Proteomes" id="UP000007434"/>
    </source>
</evidence>
<proteinExistence type="inferred from homology"/>
<dbReference type="Pfam" id="PF02811">
    <property type="entry name" value="PHP"/>
    <property type="match status" value="1"/>
</dbReference>
<dbReference type="PANTHER" id="PTHR21039">
    <property type="entry name" value="HISTIDINOL PHOSPHATASE-RELATED"/>
    <property type="match status" value="1"/>
</dbReference>
<evidence type="ECO:0000256" key="2">
    <source>
        <dbReference type="ARBA" id="ARBA00009152"/>
    </source>
</evidence>
<dbReference type="InterPro" id="IPR010140">
    <property type="entry name" value="Histidinol_P_phosphatase_HisJ"/>
</dbReference>
<dbReference type="GO" id="GO:0005737">
    <property type="term" value="C:cytoplasm"/>
    <property type="evidence" value="ECO:0007669"/>
    <property type="project" value="TreeGrafter"/>
</dbReference>
<keyword evidence="6 8" id="KW-0368">Histidine biosynthesis</keyword>
<evidence type="ECO:0000256" key="5">
    <source>
        <dbReference type="ARBA" id="ARBA00022801"/>
    </source>
</evidence>
<sequence>MFFDYHMHSHFSADSQMNMEEIIETAIKIGLDEIAITDHHDIDYKDDSIEFIIDKNEYLTALEKMQNKYKDKIEIKKGIELGVQLHIFDQCNRYLADDFDFVIASFHTAEKKDLYNGDFFEEYSQWEAYLQYLKTVYAVVKDYENYNVIGHLDIIRDYGNYDHKPDLMENKEASEIIAEILKQIIKKDKGIEVNTSGYRIDGENPMPSFRILKLYKELGGEILTIGSDSHSTDRIAQRLSSTSQKLKEIGFDKLSTFTNMKPQFHKIEDFAPKK</sequence>
<keyword evidence="11" id="KW-1185">Reference proteome</keyword>
<evidence type="ECO:0000256" key="3">
    <source>
        <dbReference type="ARBA" id="ARBA00013085"/>
    </source>
</evidence>
<evidence type="ECO:0000256" key="4">
    <source>
        <dbReference type="ARBA" id="ARBA00022605"/>
    </source>
</evidence>
<dbReference type="InterPro" id="IPR003141">
    <property type="entry name" value="Pol/His_phosphatase_N"/>
</dbReference>
<comment type="similarity">
    <text evidence="2 8">Belongs to the PHP hydrolase family. HisK subfamily.</text>
</comment>
<comment type="catalytic activity">
    <reaction evidence="7 8">
        <text>L-histidinol phosphate + H2O = L-histidinol + phosphate</text>
        <dbReference type="Rhea" id="RHEA:14465"/>
        <dbReference type="ChEBI" id="CHEBI:15377"/>
        <dbReference type="ChEBI" id="CHEBI:43474"/>
        <dbReference type="ChEBI" id="CHEBI:57699"/>
        <dbReference type="ChEBI" id="CHEBI:57980"/>
        <dbReference type="EC" id="3.1.3.15"/>
    </reaction>
</comment>
<dbReference type="GO" id="GO:0000105">
    <property type="term" value="P:L-histidine biosynthetic process"/>
    <property type="evidence" value="ECO:0007669"/>
    <property type="project" value="UniProtKB-UniRule"/>
</dbReference>
<dbReference type="SUPFAM" id="SSF89550">
    <property type="entry name" value="PHP domain-like"/>
    <property type="match status" value="1"/>
</dbReference>
<dbReference type="eggNOG" id="COG1387">
    <property type="taxonomic scope" value="Bacteria"/>
</dbReference>
<dbReference type="Proteomes" id="UP000007434">
    <property type="component" value="Chromosome"/>
</dbReference>
<dbReference type="NCBIfam" id="TIGR01856">
    <property type="entry name" value="hisJ_fam"/>
    <property type="match status" value="1"/>
</dbReference>
<name>E4RKN3_HALHG</name>
<dbReference type="KEGG" id="has:Halsa_2272"/>
<evidence type="ECO:0000259" key="9">
    <source>
        <dbReference type="SMART" id="SM00481"/>
    </source>
</evidence>
<evidence type="ECO:0000256" key="1">
    <source>
        <dbReference type="ARBA" id="ARBA00004970"/>
    </source>
</evidence>
<evidence type="ECO:0000256" key="7">
    <source>
        <dbReference type="ARBA" id="ARBA00049158"/>
    </source>
</evidence>
<dbReference type="EC" id="3.1.3.15" evidence="3 8"/>
<reference evidence="10 11" key="1">
    <citation type="submission" date="2010-11" db="EMBL/GenBank/DDBJ databases">
        <title>Complete sequence of Halanaerobium sp. sapolanicus.</title>
        <authorList>
            <consortium name="US DOE Joint Genome Institute"/>
            <person name="Lucas S."/>
            <person name="Copeland A."/>
            <person name="Lapidus A."/>
            <person name="Cheng J.-F."/>
            <person name="Bruce D."/>
            <person name="Goodwin L."/>
            <person name="Pitluck S."/>
            <person name="Davenport K."/>
            <person name="Detter J.C."/>
            <person name="Han C."/>
            <person name="Tapia R."/>
            <person name="Land M."/>
            <person name="Hauser L."/>
            <person name="Jeffries C."/>
            <person name="Kyrpides N."/>
            <person name="Ivanova N."/>
            <person name="Mikhailova N."/>
            <person name="Begemann M.B."/>
            <person name="Mormile M.R."/>
            <person name="Wall J.D."/>
            <person name="Elias D.A."/>
            <person name="Woyke T."/>
        </authorList>
    </citation>
    <scope>NUCLEOTIDE SEQUENCE [LARGE SCALE GENOMIC DNA]</scope>
    <source>
        <strain evidence="11">sapolanicus</strain>
    </source>
</reference>
<evidence type="ECO:0000256" key="6">
    <source>
        <dbReference type="ARBA" id="ARBA00023102"/>
    </source>
</evidence>
<dbReference type="UniPathway" id="UPA00031">
    <property type="reaction ID" value="UER00013"/>
</dbReference>
<dbReference type="AlphaFoldDB" id="E4RKN3"/>
<organism evidence="10 11">
    <name type="scientific">Halanaerobium hydrogeniformans</name>
    <name type="common">Halanaerobium sp. (strain sapolanicus)</name>
    <dbReference type="NCBI Taxonomy" id="656519"/>
    <lineage>
        <taxon>Bacteria</taxon>
        <taxon>Bacillati</taxon>
        <taxon>Bacillota</taxon>
        <taxon>Clostridia</taxon>
        <taxon>Halanaerobiales</taxon>
        <taxon>Halanaerobiaceae</taxon>
        <taxon>Halanaerobium</taxon>
    </lineage>
</organism>
<dbReference type="RefSeq" id="WP_013406744.1">
    <property type="nucleotide sequence ID" value="NC_014654.1"/>
</dbReference>
<dbReference type="InterPro" id="IPR004013">
    <property type="entry name" value="PHP_dom"/>
</dbReference>
<accession>E4RKN3</accession>
<dbReference type="Gene3D" id="3.20.20.140">
    <property type="entry name" value="Metal-dependent hydrolases"/>
    <property type="match status" value="1"/>
</dbReference>
<feature type="domain" description="Polymerase/histidinol phosphatase N-terminal" evidence="9">
    <location>
        <begin position="3"/>
        <end position="85"/>
    </location>
</feature>
<dbReference type="SMART" id="SM00481">
    <property type="entry name" value="POLIIIAc"/>
    <property type="match status" value="1"/>
</dbReference>
<keyword evidence="5 8" id="KW-0378">Hydrolase</keyword>
<evidence type="ECO:0000313" key="10">
    <source>
        <dbReference type="EMBL" id="ADQ15680.1"/>
    </source>
</evidence>
<dbReference type="InterPro" id="IPR016195">
    <property type="entry name" value="Pol/histidinol_Pase-like"/>
</dbReference>
<gene>
    <name evidence="10" type="ordered locus">Halsa_2272</name>
</gene>
<evidence type="ECO:0000256" key="8">
    <source>
        <dbReference type="RuleBase" id="RU366003"/>
    </source>
</evidence>
<dbReference type="EMBL" id="CP002304">
    <property type="protein sequence ID" value="ADQ15680.1"/>
    <property type="molecule type" value="Genomic_DNA"/>
</dbReference>
<keyword evidence="4 8" id="KW-0028">Amino-acid biosynthesis</keyword>